<dbReference type="InterPro" id="IPR006311">
    <property type="entry name" value="TAT_signal"/>
</dbReference>
<dbReference type="PROSITE" id="PS51318">
    <property type="entry name" value="TAT"/>
    <property type="match status" value="1"/>
</dbReference>
<evidence type="ECO:0000256" key="1">
    <source>
        <dbReference type="SAM" id="SignalP"/>
    </source>
</evidence>
<dbReference type="Proteomes" id="UP000766698">
    <property type="component" value="Unassembled WGS sequence"/>
</dbReference>
<evidence type="ECO:0000313" key="3">
    <source>
        <dbReference type="Proteomes" id="UP000766698"/>
    </source>
</evidence>
<protein>
    <submittedName>
        <fullName evidence="2">Uncharacterized protein</fullName>
    </submittedName>
</protein>
<gene>
    <name evidence="2" type="ORF">GL263_24105</name>
</gene>
<name>A0ABR6EMZ1_9ACTN</name>
<feature type="signal peptide" evidence="1">
    <location>
        <begin position="1"/>
        <end position="41"/>
    </location>
</feature>
<sequence>MTAVKTTPAAGRGRGRRVRLAGTALLGLAAVALCLPQAAQAAAGAKSAEGVATAKSATAKSATAKAVTSGSKAAAWKPGAVSPRLSGLLLPGDLPPHKDGWFVSETGHGLLPHGELCVTDGLLPKAGAKYRTFQSGLDAGASQTVVKAKNATAAAKLVKKVRASVEGCPARWKKEDPTGKVSFRDLGDFGAGKDGRVYAIATENWAQDVNVIGVGRKDNQVTIVQWGQMGTLKDVPEKEFKKTMRTAVNKLVR</sequence>
<proteinExistence type="predicted"/>
<dbReference type="RefSeq" id="WP_182857853.1">
    <property type="nucleotide sequence ID" value="NZ_WMLF01000547.1"/>
</dbReference>
<organism evidence="2 3">
    <name type="scientific">Streptomyces durbertensis</name>
    <dbReference type="NCBI Taxonomy" id="2448886"/>
    <lineage>
        <taxon>Bacteria</taxon>
        <taxon>Bacillati</taxon>
        <taxon>Actinomycetota</taxon>
        <taxon>Actinomycetes</taxon>
        <taxon>Kitasatosporales</taxon>
        <taxon>Streptomycetaceae</taxon>
        <taxon>Streptomyces</taxon>
    </lineage>
</organism>
<comment type="caution">
    <text evidence="2">The sequence shown here is derived from an EMBL/GenBank/DDBJ whole genome shotgun (WGS) entry which is preliminary data.</text>
</comment>
<feature type="chain" id="PRO_5046896106" evidence="1">
    <location>
        <begin position="42"/>
        <end position="253"/>
    </location>
</feature>
<keyword evidence="3" id="KW-1185">Reference proteome</keyword>
<evidence type="ECO:0000313" key="2">
    <source>
        <dbReference type="EMBL" id="MBB1246608.1"/>
    </source>
</evidence>
<reference evidence="3" key="1">
    <citation type="journal article" date="2020" name="Syst. Appl. Microbiol.">
        <title>Streptomyces alkaliterrae sp. nov., isolated from an alkaline soil, and emended descriptions of Streptomyces alkaliphilus, Streptomyces calidiresistens and Streptomyces durbertensis.</title>
        <authorList>
            <person name="Swiecimska M."/>
            <person name="Golinska P."/>
            <person name="Nouioui I."/>
            <person name="Wypij M."/>
            <person name="Rai M."/>
            <person name="Sangal V."/>
            <person name="Goodfellow M."/>
        </authorList>
    </citation>
    <scope>NUCLEOTIDE SEQUENCE [LARGE SCALE GENOMIC DNA]</scope>
    <source>
        <strain evidence="3">DSM 104538</strain>
    </source>
</reference>
<dbReference type="EMBL" id="WMLF01000547">
    <property type="protein sequence ID" value="MBB1246608.1"/>
    <property type="molecule type" value="Genomic_DNA"/>
</dbReference>
<accession>A0ABR6EMZ1</accession>
<keyword evidence="1" id="KW-0732">Signal</keyword>